<reference evidence="3 4" key="1">
    <citation type="submission" date="2019-01" db="EMBL/GenBank/DDBJ databases">
        <title>Draft genome sequence of Psathyrella aberdarensis IHI B618.</title>
        <authorList>
            <person name="Buettner E."/>
            <person name="Kellner H."/>
        </authorList>
    </citation>
    <scope>NUCLEOTIDE SEQUENCE [LARGE SCALE GENOMIC DNA]</scope>
    <source>
        <strain evidence="3 4">IHI B618</strain>
    </source>
</reference>
<sequence>MSQRVVVPFNDRDEVPDYEEEVEEADEIQLVEEFVEEEETQVEEAEVQLEEVVVVEEIVAEVIVSVTIGTQPVTHKWDLDRCLVPVREETQDSEGSQ</sequence>
<evidence type="ECO:0000256" key="2">
    <source>
        <dbReference type="SAM" id="MobiDB-lite"/>
    </source>
</evidence>
<comment type="caution">
    <text evidence="3">The sequence shown here is derived from an EMBL/GenBank/DDBJ whole genome shotgun (WGS) entry which is preliminary data.</text>
</comment>
<keyword evidence="1" id="KW-0175">Coiled coil</keyword>
<evidence type="ECO:0000256" key="1">
    <source>
        <dbReference type="SAM" id="Coils"/>
    </source>
</evidence>
<name>A0A4Q2D170_9AGAR</name>
<feature type="region of interest" description="Disordered" evidence="2">
    <location>
        <begin position="1"/>
        <end position="23"/>
    </location>
</feature>
<dbReference type="AlphaFoldDB" id="A0A4Q2D170"/>
<dbReference type="Proteomes" id="UP000290288">
    <property type="component" value="Unassembled WGS sequence"/>
</dbReference>
<feature type="coiled-coil region" evidence="1">
    <location>
        <begin position="28"/>
        <end position="55"/>
    </location>
</feature>
<proteinExistence type="predicted"/>
<keyword evidence="4" id="KW-1185">Reference proteome</keyword>
<protein>
    <submittedName>
        <fullName evidence="3">Uncharacterized protein</fullName>
    </submittedName>
</protein>
<dbReference type="EMBL" id="SDEE01001072">
    <property type="protein sequence ID" value="RXW12927.1"/>
    <property type="molecule type" value="Genomic_DNA"/>
</dbReference>
<evidence type="ECO:0000313" key="3">
    <source>
        <dbReference type="EMBL" id="RXW12927.1"/>
    </source>
</evidence>
<accession>A0A4Q2D170</accession>
<gene>
    <name evidence="3" type="ORF">EST38_g12925</name>
</gene>
<organism evidence="3 4">
    <name type="scientific">Candolleomyces aberdarensis</name>
    <dbReference type="NCBI Taxonomy" id="2316362"/>
    <lineage>
        <taxon>Eukaryota</taxon>
        <taxon>Fungi</taxon>
        <taxon>Dikarya</taxon>
        <taxon>Basidiomycota</taxon>
        <taxon>Agaricomycotina</taxon>
        <taxon>Agaricomycetes</taxon>
        <taxon>Agaricomycetidae</taxon>
        <taxon>Agaricales</taxon>
        <taxon>Agaricineae</taxon>
        <taxon>Psathyrellaceae</taxon>
        <taxon>Candolleomyces</taxon>
    </lineage>
</organism>
<evidence type="ECO:0000313" key="4">
    <source>
        <dbReference type="Proteomes" id="UP000290288"/>
    </source>
</evidence>